<dbReference type="EMBL" id="CAJJDN010000042">
    <property type="protein sequence ID" value="CAD8081727.1"/>
    <property type="molecule type" value="Genomic_DNA"/>
</dbReference>
<dbReference type="Proteomes" id="UP000692954">
    <property type="component" value="Unassembled WGS sequence"/>
</dbReference>
<sequence length="75" mass="9186">MEIFSYRNQLISTIQGFTDPEFNQKMEHPDDSTSLVIYNREYQLLYQLQQLLGDENYKLMLKHIKQQNIDKYDFY</sequence>
<protein>
    <submittedName>
        <fullName evidence="1">Uncharacterized protein</fullName>
    </submittedName>
</protein>
<dbReference type="OrthoDB" id="10031169at2759"/>
<dbReference type="AlphaFoldDB" id="A0A8S1MLC0"/>
<accession>A0A8S1MLC0</accession>
<evidence type="ECO:0000313" key="2">
    <source>
        <dbReference type="Proteomes" id="UP000692954"/>
    </source>
</evidence>
<gene>
    <name evidence="1" type="ORF">PSON_ATCC_30995.1.T0420188</name>
</gene>
<comment type="caution">
    <text evidence="1">The sequence shown here is derived from an EMBL/GenBank/DDBJ whole genome shotgun (WGS) entry which is preliminary data.</text>
</comment>
<organism evidence="1 2">
    <name type="scientific">Paramecium sonneborni</name>
    <dbReference type="NCBI Taxonomy" id="65129"/>
    <lineage>
        <taxon>Eukaryota</taxon>
        <taxon>Sar</taxon>
        <taxon>Alveolata</taxon>
        <taxon>Ciliophora</taxon>
        <taxon>Intramacronucleata</taxon>
        <taxon>Oligohymenophorea</taxon>
        <taxon>Peniculida</taxon>
        <taxon>Parameciidae</taxon>
        <taxon>Paramecium</taxon>
    </lineage>
</organism>
<keyword evidence="2" id="KW-1185">Reference proteome</keyword>
<proteinExistence type="predicted"/>
<evidence type="ECO:0000313" key="1">
    <source>
        <dbReference type="EMBL" id="CAD8081727.1"/>
    </source>
</evidence>
<name>A0A8S1MLC0_9CILI</name>
<reference evidence="1" key="1">
    <citation type="submission" date="2021-01" db="EMBL/GenBank/DDBJ databases">
        <authorList>
            <consortium name="Genoscope - CEA"/>
            <person name="William W."/>
        </authorList>
    </citation>
    <scope>NUCLEOTIDE SEQUENCE</scope>
</reference>